<evidence type="ECO:0000256" key="3">
    <source>
        <dbReference type="ARBA" id="ARBA00023163"/>
    </source>
</evidence>
<feature type="domain" description="Response regulatory" evidence="5">
    <location>
        <begin position="11"/>
        <end position="122"/>
    </location>
</feature>
<feature type="modified residue" description="4-aspartylphosphate" evidence="4">
    <location>
        <position position="61"/>
    </location>
</feature>
<dbReference type="RefSeq" id="WP_378227478.1">
    <property type="nucleotide sequence ID" value="NZ_JBHSLL010000006.1"/>
</dbReference>
<dbReference type="PANTHER" id="PTHR44591">
    <property type="entry name" value="STRESS RESPONSE REGULATOR PROTEIN 1"/>
    <property type="match status" value="1"/>
</dbReference>
<organism evidence="6 7">
    <name type="scientific">Aquamicrobium segne</name>
    <dbReference type="NCBI Taxonomy" id="469547"/>
    <lineage>
        <taxon>Bacteria</taxon>
        <taxon>Pseudomonadati</taxon>
        <taxon>Pseudomonadota</taxon>
        <taxon>Alphaproteobacteria</taxon>
        <taxon>Hyphomicrobiales</taxon>
        <taxon>Phyllobacteriaceae</taxon>
        <taxon>Aquamicrobium</taxon>
    </lineage>
</organism>
<comment type="caution">
    <text evidence="6">The sequence shown here is derived from an EMBL/GenBank/DDBJ whole genome shotgun (WGS) entry which is preliminary data.</text>
</comment>
<evidence type="ECO:0000256" key="1">
    <source>
        <dbReference type="ARBA" id="ARBA00022553"/>
    </source>
</evidence>
<dbReference type="InterPro" id="IPR001789">
    <property type="entry name" value="Sig_transdc_resp-reg_receiver"/>
</dbReference>
<dbReference type="Pfam" id="PF00072">
    <property type="entry name" value="Response_reg"/>
    <property type="match status" value="1"/>
</dbReference>
<gene>
    <name evidence="6" type="ORF">ACFPLB_01480</name>
</gene>
<dbReference type="SUPFAM" id="SSF52172">
    <property type="entry name" value="CheY-like"/>
    <property type="match status" value="1"/>
</dbReference>
<keyword evidence="1 4" id="KW-0597">Phosphoprotein</keyword>
<keyword evidence="3" id="KW-0804">Transcription</keyword>
<protein>
    <submittedName>
        <fullName evidence="6">Response regulator</fullName>
    </submittedName>
</protein>
<dbReference type="PANTHER" id="PTHR44591:SF3">
    <property type="entry name" value="RESPONSE REGULATORY DOMAIN-CONTAINING PROTEIN"/>
    <property type="match status" value="1"/>
</dbReference>
<dbReference type="InterPro" id="IPR011006">
    <property type="entry name" value="CheY-like_superfamily"/>
</dbReference>
<evidence type="ECO:0000313" key="7">
    <source>
        <dbReference type="Proteomes" id="UP001596016"/>
    </source>
</evidence>
<dbReference type="InterPro" id="IPR050595">
    <property type="entry name" value="Bact_response_regulator"/>
</dbReference>
<proteinExistence type="predicted"/>
<keyword evidence="7" id="KW-1185">Reference proteome</keyword>
<evidence type="ECO:0000313" key="6">
    <source>
        <dbReference type="EMBL" id="MFC5384629.1"/>
    </source>
</evidence>
<sequence length="122" mass="13583">MRDITRRAERVILVVDDHPLIRMAKADMVKSCGCWPLEADNADEAIRRLENCAAIRFVITDVEMPGTMNGIELAKLIRERWPQIAIIIVSGRTSADLDGLPADISFLEKPLCSKLLCQHLGG</sequence>
<keyword evidence="2" id="KW-0805">Transcription regulation</keyword>
<dbReference type="SMART" id="SM00448">
    <property type="entry name" value="REC"/>
    <property type="match status" value="1"/>
</dbReference>
<reference evidence="7" key="1">
    <citation type="journal article" date="2019" name="Int. J. Syst. Evol. Microbiol.">
        <title>The Global Catalogue of Microorganisms (GCM) 10K type strain sequencing project: providing services to taxonomists for standard genome sequencing and annotation.</title>
        <authorList>
            <consortium name="The Broad Institute Genomics Platform"/>
            <consortium name="The Broad Institute Genome Sequencing Center for Infectious Disease"/>
            <person name="Wu L."/>
            <person name="Ma J."/>
        </authorList>
    </citation>
    <scope>NUCLEOTIDE SEQUENCE [LARGE SCALE GENOMIC DNA]</scope>
    <source>
        <strain evidence="7">CGMCC 4.1415</strain>
    </source>
</reference>
<dbReference type="PROSITE" id="PS50110">
    <property type="entry name" value="RESPONSE_REGULATORY"/>
    <property type="match status" value="1"/>
</dbReference>
<dbReference type="EMBL" id="JBHSLL010000006">
    <property type="protein sequence ID" value="MFC5384629.1"/>
    <property type="molecule type" value="Genomic_DNA"/>
</dbReference>
<evidence type="ECO:0000259" key="5">
    <source>
        <dbReference type="PROSITE" id="PS50110"/>
    </source>
</evidence>
<evidence type="ECO:0000256" key="4">
    <source>
        <dbReference type="PROSITE-ProRule" id="PRU00169"/>
    </source>
</evidence>
<evidence type="ECO:0000256" key="2">
    <source>
        <dbReference type="ARBA" id="ARBA00023015"/>
    </source>
</evidence>
<accession>A0ABW0GTG8</accession>
<dbReference type="Gene3D" id="3.40.50.2300">
    <property type="match status" value="1"/>
</dbReference>
<dbReference type="Proteomes" id="UP001596016">
    <property type="component" value="Unassembled WGS sequence"/>
</dbReference>
<name>A0ABW0GTG8_9HYPH</name>